<keyword evidence="3" id="KW-1185">Reference proteome</keyword>
<gene>
    <name evidence="2" type="ORF">AB1471_12815</name>
</gene>
<accession>A0ABV3Q5Q6</accession>
<feature type="domain" description="SGNH hydrolase-type esterase" evidence="1">
    <location>
        <begin position="13"/>
        <end position="203"/>
    </location>
</feature>
<proteinExistence type="predicted"/>
<dbReference type="InterPro" id="IPR036514">
    <property type="entry name" value="SGNH_hydro_sf"/>
</dbReference>
<protein>
    <submittedName>
        <fullName evidence="2">GDSL-type esterase/lipase family protein</fullName>
    </submittedName>
</protein>
<dbReference type="PANTHER" id="PTHR30383:SF27">
    <property type="entry name" value="SPORE GERMINATION LIPASE LIPC"/>
    <property type="match status" value="1"/>
</dbReference>
<dbReference type="Gene3D" id="3.40.50.1110">
    <property type="entry name" value="SGNH hydrolase"/>
    <property type="match status" value="1"/>
</dbReference>
<organism evidence="2 3">
    <name type="scientific">Jeotgalibacillus marinus</name>
    <dbReference type="NCBI Taxonomy" id="86667"/>
    <lineage>
        <taxon>Bacteria</taxon>
        <taxon>Bacillati</taxon>
        <taxon>Bacillota</taxon>
        <taxon>Bacilli</taxon>
        <taxon>Bacillales</taxon>
        <taxon>Caryophanaceae</taxon>
        <taxon>Jeotgalibacillus</taxon>
    </lineage>
</organism>
<dbReference type="InterPro" id="IPR051532">
    <property type="entry name" value="Ester_Hydrolysis_Enzymes"/>
</dbReference>
<dbReference type="Pfam" id="PF13472">
    <property type="entry name" value="Lipase_GDSL_2"/>
    <property type="match status" value="1"/>
</dbReference>
<dbReference type="EMBL" id="JBFMIA010000013">
    <property type="protein sequence ID" value="MEW9502672.1"/>
    <property type="molecule type" value="Genomic_DNA"/>
</dbReference>
<dbReference type="RefSeq" id="WP_367780160.1">
    <property type="nucleotide sequence ID" value="NZ_JBFMIA010000013.1"/>
</dbReference>
<dbReference type="SUPFAM" id="SSF52266">
    <property type="entry name" value="SGNH hydrolase"/>
    <property type="match status" value="1"/>
</dbReference>
<comment type="caution">
    <text evidence="2">The sequence shown here is derived from an EMBL/GenBank/DDBJ whole genome shotgun (WGS) entry which is preliminary data.</text>
</comment>
<reference evidence="2 3" key="1">
    <citation type="journal article" date="1979" name="Int. J. Syst. Evol. Microbiol.">
        <title>Bacillus globisporus subsp. marinus subsp. nov.</title>
        <authorList>
            <person name="Liu H."/>
        </authorList>
    </citation>
    <scope>NUCLEOTIDE SEQUENCE [LARGE SCALE GENOMIC DNA]</scope>
    <source>
        <strain evidence="2 3">DSM 1297</strain>
    </source>
</reference>
<evidence type="ECO:0000259" key="1">
    <source>
        <dbReference type="Pfam" id="PF13472"/>
    </source>
</evidence>
<dbReference type="Proteomes" id="UP001556040">
    <property type="component" value="Unassembled WGS sequence"/>
</dbReference>
<sequence>MKMNDEKVIDYVALGDSLTTGVGILPFDPGFVERYAGLTRGKLNMPVRLYKHDKVGATTSDLLQSLRSDDYNKTVLRHADIITVTIGGNDLIQAGKAFLQNKDENVLFQALDTSIKNISAIITILNELVSKYEGPFIIRLTNLYNPLPQVPQADIWVQKFNEHLQGFSSISNLKVANIYSIFKGNTKTLLSSDGIHPNQQGYDQMARAVYNLGYNPLA</sequence>
<dbReference type="PANTHER" id="PTHR30383">
    <property type="entry name" value="THIOESTERASE 1/PROTEASE 1/LYSOPHOSPHOLIPASE L1"/>
    <property type="match status" value="1"/>
</dbReference>
<evidence type="ECO:0000313" key="3">
    <source>
        <dbReference type="Proteomes" id="UP001556040"/>
    </source>
</evidence>
<evidence type="ECO:0000313" key="2">
    <source>
        <dbReference type="EMBL" id="MEW9502672.1"/>
    </source>
</evidence>
<dbReference type="InterPro" id="IPR013830">
    <property type="entry name" value="SGNH_hydro"/>
</dbReference>
<name>A0ABV3Q5Q6_9BACL</name>